<dbReference type="Proteomes" id="UP001367508">
    <property type="component" value="Unassembled WGS sequence"/>
</dbReference>
<dbReference type="PROSITE" id="PS50294">
    <property type="entry name" value="WD_REPEATS_REGION"/>
    <property type="match status" value="1"/>
</dbReference>
<dbReference type="InterPro" id="IPR015943">
    <property type="entry name" value="WD40/YVTN_repeat-like_dom_sf"/>
</dbReference>
<dbReference type="SMART" id="SM00320">
    <property type="entry name" value="WD40"/>
    <property type="match status" value="2"/>
</dbReference>
<dbReference type="PROSITE" id="PS50082">
    <property type="entry name" value="WD_REPEATS_2"/>
    <property type="match status" value="1"/>
</dbReference>
<dbReference type="InterPro" id="IPR001680">
    <property type="entry name" value="WD40_rpt"/>
</dbReference>
<dbReference type="Pfam" id="PF00400">
    <property type="entry name" value="WD40"/>
    <property type="match status" value="1"/>
</dbReference>
<dbReference type="SUPFAM" id="SSF50978">
    <property type="entry name" value="WD40 repeat-like"/>
    <property type="match status" value="1"/>
</dbReference>
<name>A0AAN9KYT8_CANGL</name>
<feature type="region of interest" description="Disordered" evidence="2">
    <location>
        <begin position="1"/>
        <end position="24"/>
    </location>
</feature>
<dbReference type="InterPro" id="IPR036322">
    <property type="entry name" value="WD40_repeat_dom_sf"/>
</dbReference>
<gene>
    <name evidence="3" type="ORF">VNO77_27420</name>
</gene>
<proteinExistence type="predicted"/>
<protein>
    <submittedName>
        <fullName evidence="3">Uncharacterized protein</fullName>
    </submittedName>
</protein>
<reference evidence="3 4" key="1">
    <citation type="submission" date="2024-01" db="EMBL/GenBank/DDBJ databases">
        <title>The genomes of 5 underutilized Papilionoideae crops provide insights into root nodulation and disease resistanc.</title>
        <authorList>
            <person name="Jiang F."/>
        </authorList>
    </citation>
    <scope>NUCLEOTIDE SEQUENCE [LARGE SCALE GENOMIC DNA]</scope>
    <source>
        <strain evidence="3">LVBAO_FW01</strain>
        <tissue evidence="3">Leaves</tissue>
    </source>
</reference>
<comment type="caution">
    <text evidence="3">The sequence shown here is derived from an EMBL/GenBank/DDBJ whole genome shotgun (WGS) entry which is preliminary data.</text>
</comment>
<keyword evidence="1" id="KW-0853">WD repeat</keyword>
<dbReference type="EMBL" id="JAYMYQ010000006">
    <property type="protein sequence ID" value="KAK7323918.1"/>
    <property type="molecule type" value="Genomic_DNA"/>
</dbReference>
<feature type="repeat" description="WD" evidence="1">
    <location>
        <begin position="93"/>
        <end position="131"/>
    </location>
</feature>
<feature type="compositionally biased region" description="Basic residues" evidence="2">
    <location>
        <begin position="1"/>
        <end position="10"/>
    </location>
</feature>
<evidence type="ECO:0000313" key="3">
    <source>
        <dbReference type="EMBL" id="KAK7323918.1"/>
    </source>
</evidence>
<accession>A0AAN9KYT8</accession>
<dbReference type="AlphaFoldDB" id="A0AAN9KYT8"/>
<evidence type="ECO:0000256" key="2">
    <source>
        <dbReference type="SAM" id="MobiDB-lite"/>
    </source>
</evidence>
<evidence type="ECO:0000256" key="1">
    <source>
        <dbReference type="PROSITE-ProRule" id="PRU00221"/>
    </source>
</evidence>
<keyword evidence="4" id="KW-1185">Reference proteome</keyword>
<sequence length="131" mass="14714">MISTAKRRSSSSKPNRPLRPFPPLTASLRLRSTSEDQTIQELIVSASLGQIVHVWDINSLKRKTASPADDILRLSQMNTNLFDGIDGVVKYVLEDHDRGVNWASFHPTFPSIVSAAVDRQVKIWRMNDTKA</sequence>
<organism evidence="3 4">
    <name type="scientific">Canavalia gladiata</name>
    <name type="common">Sword bean</name>
    <name type="synonym">Dolichos gladiatus</name>
    <dbReference type="NCBI Taxonomy" id="3824"/>
    <lineage>
        <taxon>Eukaryota</taxon>
        <taxon>Viridiplantae</taxon>
        <taxon>Streptophyta</taxon>
        <taxon>Embryophyta</taxon>
        <taxon>Tracheophyta</taxon>
        <taxon>Spermatophyta</taxon>
        <taxon>Magnoliopsida</taxon>
        <taxon>eudicotyledons</taxon>
        <taxon>Gunneridae</taxon>
        <taxon>Pentapetalae</taxon>
        <taxon>rosids</taxon>
        <taxon>fabids</taxon>
        <taxon>Fabales</taxon>
        <taxon>Fabaceae</taxon>
        <taxon>Papilionoideae</taxon>
        <taxon>50 kb inversion clade</taxon>
        <taxon>NPAAA clade</taxon>
        <taxon>indigoferoid/millettioid clade</taxon>
        <taxon>Phaseoleae</taxon>
        <taxon>Canavalia</taxon>
    </lineage>
</organism>
<dbReference type="Gene3D" id="2.130.10.10">
    <property type="entry name" value="YVTN repeat-like/Quinoprotein amine dehydrogenase"/>
    <property type="match status" value="1"/>
</dbReference>
<evidence type="ECO:0000313" key="4">
    <source>
        <dbReference type="Proteomes" id="UP001367508"/>
    </source>
</evidence>